<feature type="transmembrane region" description="Helical" evidence="1">
    <location>
        <begin position="51"/>
        <end position="71"/>
    </location>
</feature>
<comment type="caution">
    <text evidence="2">The sequence shown here is derived from an EMBL/GenBank/DDBJ whole genome shotgun (WGS) entry which is preliminary data.</text>
</comment>
<organism evidence="2 3">
    <name type="scientific">Marinicauda salina</name>
    <dbReference type="NCBI Taxonomy" id="2135793"/>
    <lineage>
        <taxon>Bacteria</taxon>
        <taxon>Pseudomonadati</taxon>
        <taxon>Pseudomonadota</taxon>
        <taxon>Alphaproteobacteria</taxon>
        <taxon>Maricaulales</taxon>
        <taxon>Maricaulaceae</taxon>
        <taxon>Marinicauda</taxon>
    </lineage>
</organism>
<accession>A0A2U2BQW1</accession>
<sequence>MEQLAIMQTGANIAFALTAIGVIVAVFCVLLDYRQKQDKEPGDLVCLGRDLFNVLAAGGTLAVTLQVIVWVQVIERRTEIIEERVLPVGEARAPDFGAVTDGIEGIQETLAAGEGRDDERFAELEERIRELVEPALAEPAPVDPVSLSDRIAELHADGRFATEPEPINTVDITAELYPILGPLNFNEPMRLEFAQLDQLRVLCAALNPDLEPAARERPILRRAGYYCIGFLRPG</sequence>
<dbReference type="AlphaFoldDB" id="A0A2U2BQW1"/>
<dbReference type="Proteomes" id="UP000245168">
    <property type="component" value="Unassembled WGS sequence"/>
</dbReference>
<evidence type="ECO:0000313" key="3">
    <source>
        <dbReference type="Proteomes" id="UP000245168"/>
    </source>
</evidence>
<keyword evidence="1" id="KW-1133">Transmembrane helix</keyword>
<protein>
    <submittedName>
        <fullName evidence="2">Uncharacterized protein</fullName>
    </submittedName>
</protein>
<evidence type="ECO:0000313" key="2">
    <source>
        <dbReference type="EMBL" id="PWE16400.1"/>
    </source>
</evidence>
<keyword evidence="3" id="KW-1185">Reference proteome</keyword>
<dbReference type="RefSeq" id="WP_109253902.1">
    <property type="nucleotide sequence ID" value="NZ_QEXV01000007.1"/>
</dbReference>
<proteinExistence type="predicted"/>
<name>A0A2U2BQW1_9PROT</name>
<dbReference type="EMBL" id="QEXV01000007">
    <property type="protein sequence ID" value="PWE16400.1"/>
    <property type="molecule type" value="Genomic_DNA"/>
</dbReference>
<feature type="transmembrane region" description="Helical" evidence="1">
    <location>
        <begin position="12"/>
        <end position="31"/>
    </location>
</feature>
<reference evidence="3" key="1">
    <citation type="submission" date="2018-05" db="EMBL/GenBank/DDBJ databases">
        <authorList>
            <person name="Liu B.-T."/>
        </authorList>
    </citation>
    <scope>NUCLEOTIDE SEQUENCE [LARGE SCALE GENOMIC DNA]</scope>
    <source>
        <strain evidence="3">WD6-1</strain>
    </source>
</reference>
<keyword evidence="1" id="KW-0472">Membrane</keyword>
<gene>
    <name evidence="2" type="ORF">DDZ18_13340</name>
</gene>
<evidence type="ECO:0000256" key="1">
    <source>
        <dbReference type="SAM" id="Phobius"/>
    </source>
</evidence>
<keyword evidence="1" id="KW-0812">Transmembrane</keyword>